<proteinExistence type="predicted"/>
<dbReference type="EMBL" id="JAPFFI010000566">
    <property type="protein sequence ID" value="KAJ6288035.1"/>
    <property type="molecule type" value="Genomic_DNA"/>
</dbReference>
<protein>
    <submittedName>
        <fullName evidence="1">Uncharacterized protein</fullName>
    </submittedName>
</protein>
<evidence type="ECO:0000313" key="2">
    <source>
        <dbReference type="Proteomes" id="UP001141253"/>
    </source>
</evidence>
<reference evidence="1" key="1">
    <citation type="submission" date="2022-10" db="EMBL/GenBank/DDBJ databases">
        <authorList>
            <person name="Hyden B.L."/>
            <person name="Feng K."/>
            <person name="Yates T."/>
            <person name="Jawdy S."/>
            <person name="Smart L.B."/>
            <person name="Muchero W."/>
        </authorList>
    </citation>
    <scope>NUCLEOTIDE SEQUENCE</scope>
    <source>
        <tissue evidence="1">Shoot tip</tissue>
    </source>
</reference>
<dbReference type="Proteomes" id="UP001141253">
    <property type="component" value="Unassembled WGS sequence"/>
</dbReference>
<gene>
    <name evidence="1" type="ORF">OIU77_024137</name>
</gene>
<name>A0ABQ8ZGG4_9ROSI</name>
<reference evidence="1" key="2">
    <citation type="journal article" date="2023" name="Int. J. Mol. Sci.">
        <title>De Novo Assembly and Annotation of 11 Diverse Shrub Willow (Salix) Genomes Reveals Novel Gene Organization in Sex-Linked Regions.</title>
        <authorList>
            <person name="Hyden B."/>
            <person name="Feng K."/>
            <person name="Yates T.B."/>
            <person name="Jawdy S."/>
            <person name="Cereghino C."/>
            <person name="Smart L.B."/>
            <person name="Muchero W."/>
        </authorList>
    </citation>
    <scope>NUCLEOTIDE SEQUENCE</scope>
    <source>
        <tissue evidence="1">Shoot tip</tissue>
    </source>
</reference>
<dbReference type="SUPFAM" id="SSF48371">
    <property type="entry name" value="ARM repeat"/>
    <property type="match status" value="1"/>
</dbReference>
<dbReference type="InterPro" id="IPR011989">
    <property type="entry name" value="ARM-like"/>
</dbReference>
<dbReference type="InterPro" id="IPR016024">
    <property type="entry name" value="ARM-type_fold"/>
</dbReference>
<sequence>MPSTSPEPQSTPPESPPTLVKEAAVEASFGCILRLKNAVNDEFLQDLLRKVMNTVFFNGEIKFEDAFSTVMETINENTALDNRDDQEQCILLDQGMKSMARFSRALGWRFLKKILSSSDVSLKVQAAMATYHFVENCTLNMSQPYLDEIISKLLRFLQSSQDRLLEYYRTVMPYLNFDNFSDDTQQVVQLLASTPISNLDIHDPMIIQGLKAWGRFCKCLGQKFQPYMEVAIPCLLQSAGLTLHDDGNIEESDDERMIQIKTEILEEKATACVLKIFWRNMARFSRALGGRFLKKILSSSDVSLKVFSIWLTKPFAKVIVADFHELWAGDFFWRAFLSHLNHALILRHGNEAVQLLVHSPLFQRIAQRY</sequence>
<dbReference type="Gene3D" id="1.25.10.10">
    <property type="entry name" value="Leucine-rich Repeat Variant"/>
    <property type="match status" value="1"/>
</dbReference>
<accession>A0ABQ8ZGG4</accession>
<organism evidence="1 2">
    <name type="scientific">Salix suchowensis</name>
    <dbReference type="NCBI Taxonomy" id="1278906"/>
    <lineage>
        <taxon>Eukaryota</taxon>
        <taxon>Viridiplantae</taxon>
        <taxon>Streptophyta</taxon>
        <taxon>Embryophyta</taxon>
        <taxon>Tracheophyta</taxon>
        <taxon>Spermatophyta</taxon>
        <taxon>Magnoliopsida</taxon>
        <taxon>eudicotyledons</taxon>
        <taxon>Gunneridae</taxon>
        <taxon>Pentapetalae</taxon>
        <taxon>rosids</taxon>
        <taxon>fabids</taxon>
        <taxon>Malpighiales</taxon>
        <taxon>Salicaceae</taxon>
        <taxon>Saliceae</taxon>
        <taxon>Salix</taxon>
    </lineage>
</organism>
<keyword evidence="2" id="KW-1185">Reference proteome</keyword>
<comment type="caution">
    <text evidence="1">The sequence shown here is derived from an EMBL/GenBank/DDBJ whole genome shotgun (WGS) entry which is preliminary data.</text>
</comment>
<evidence type="ECO:0000313" key="1">
    <source>
        <dbReference type="EMBL" id="KAJ6288035.1"/>
    </source>
</evidence>